<evidence type="ECO:0008006" key="4">
    <source>
        <dbReference type="Google" id="ProtNLM"/>
    </source>
</evidence>
<dbReference type="AlphaFoldDB" id="A0A2W5M2T6"/>
<sequence length="216" mass="23888">MSRRSSSRSRAPAPGHGDPRRTDLRRTIAVEAARLMAESGLRDFGQAKRKAGLRLGITEETGLPSNAEVQDALREHQRLFQADSQPLVLRRLRTAAVEALRFFAPFEPRLVGAVLEGTADAYSAVCLHLHADDPAEVLMRLREHGIDFDQQQRRLRLDGTHDLDCPVVRFDAGDAAIDLTILPYARRRQAPLDRIGGGPMQRASLAAVETLLAEDL</sequence>
<dbReference type="Proteomes" id="UP000249046">
    <property type="component" value="Unassembled WGS sequence"/>
</dbReference>
<dbReference type="EMBL" id="QFPO01000015">
    <property type="protein sequence ID" value="PZQ11683.1"/>
    <property type="molecule type" value="Genomic_DNA"/>
</dbReference>
<accession>A0A2W5M2T6</accession>
<organism evidence="2 3">
    <name type="scientific">Rhodanobacter denitrificans</name>
    <dbReference type="NCBI Taxonomy" id="666685"/>
    <lineage>
        <taxon>Bacteria</taxon>
        <taxon>Pseudomonadati</taxon>
        <taxon>Pseudomonadota</taxon>
        <taxon>Gammaproteobacteria</taxon>
        <taxon>Lysobacterales</taxon>
        <taxon>Rhodanobacteraceae</taxon>
        <taxon>Rhodanobacter</taxon>
    </lineage>
</organism>
<comment type="caution">
    <text evidence="2">The sequence shown here is derived from an EMBL/GenBank/DDBJ whole genome shotgun (WGS) entry which is preliminary data.</text>
</comment>
<evidence type="ECO:0000256" key="1">
    <source>
        <dbReference type="SAM" id="MobiDB-lite"/>
    </source>
</evidence>
<proteinExistence type="predicted"/>
<evidence type="ECO:0000313" key="2">
    <source>
        <dbReference type="EMBL" id="PZQ11683.1"/>
    </source>
</evidence>
<gene>
    <name evidence="2" type="ORF">DI564_14325</name>
</gene>
<name>A0A2W5M2T6_9GAMM</name>
<protein>
    <recommendedName>
        <fullName evidence="4">Nucleotidyltransferase</fullName>
    </recommendedName>
</protein>
<feature type="region of interest" description="Disordered" evidence="1">
    <location>
        <begin position="1"/>
        <end position="24"/>
    </location>
</feature>
<reference evidence="2 3" key="1">
    <citation type="submission" date="2017-08" db="EMBL/GenBank/DDBJ databases">
        <title>Infants hospitalized years apart are colonized by the same room-sourced microbial strains.</title>
        <authorList>
            <person name="Brooks B."/>
            <person name="Olm M.R."/>
            <person name="Firek B.A."/>
            <person name="Baker R."/>
            <person name="Thomas B.C."/>
            <person name="Morowitz M.J."/>
            <person name="Banfield J.F."/>
        </authorList>
    </citation>
    <scope>NUCLEOTIDE SEQUENCE [LARGE SCALE GENOMIC DNA]</scope>
    <source>
        <strain evidence="2">S2_005_003_R2_42</strain>
    </source>
</reference>
<evidence type="ECO:0000313" key="3">
    <source>
        <dbReference type="Proteomes" id="UP000249046"/>
    </source>
</evidence>